<evidence type="ECO:0000313" key="2">
    <source>
        <dbReference type="Proteomes" id="UP001165083"/>
    </source>
</evidence>
<keyword evidence="2" id="KW-1185">Reference proteome</keyword>
<sequence>MLPSCGVETQLGMDLPVAAEVPYGDKLPGCGLKDSLATDWVIFTGPDVSRVNPSSDMTLFPSRTPQSIFVLSRVFDAGSSLRRLVRVFDTTLESSVVTPKIATDMRRSKTDVFILDICIRL</sequence>
<protein>
    <submittedName>
        <fullName evidence="1">Unnamed protein product</fullName>
    </submittedName>
</protein>
<dbReference type="Proteomes" id="UP001165083">
    <property type="component" value="Unassembled WGS sequence"/>
</dbReference>
<proteinExistence type="predicted"/>
<name>A0A9W6XB14_9STRA</name>
<reference evidence="1" key="1">
    <citation type="submission" date="2023-04" db="EMBL/GenBank/DDBJ databases">
        <title>Phytophthora lilii NBRC 32176.</title>
        <authorList>
            <person name="Ichikawa N."/>
            <person name="Sato H."/>
            <person name="Tonouchi N."/>
        </authorList>
    </citation>
    <scope>NUCLEOTIDE SEQUENCE</scope>
    <source>
        <strain evidence="1">NBRC 32176</strain>
    </source>
</reference>
<accession>A0A9W6XB14</accession>
<organism evidence="1 2">
    <name type="scientific">Phytophthora lilii</name>
    <dbReference type="NCBI Taxonomy" id="2077276"/>
    <lineage>
        <taxon>Eukaryota</taxon>
        <taxon>Sar</taxon>
        <taxon>Stramenopiles</taxon>
        <taxon>Oomycota</taxon>
        <taxon>Peronosporomycetes</taxon>
        <taxon>Peronosporales</taxon>
        <taxon>Peronosporaceae</taxon>
        <taxon>Phytophthora</taxon>
    </lineage>
</organism>
<dbReference type="EMBL" id="BSXW01001231">
    <property type="protein sequence ID" value="GMF34949.1"/>
    <property type="molecule type" value="Genomic_DNA"/>
</dbReference>
<dbReference type="AlphaFoldDB" id="A0A9W6XB14"/>
<evidence type="ECO:0000313" key="1">
    <source>
        <dbReference type="EMBL" id="GMF34949.1"/>
    </source>
</evidence>
<gene>
    <name evidence="1" type="ORF">Plil01_001487100</name>
</gene>
<comment type="caution">
    <text evidence="1">The sequence shown here is derived from an EMBL/GenBank/DDBJ whole genome shotgun (WGS) entry which is preliminary data.</text>
</comment>